<dbReference type="InterPro" id="IPR051348">
    <property type="entry name" value="U-box_ubiquitin_ligases"/>
</dbReference>
<dbReference type="Gramene" id="GBG83383">
    <property type="protein sequence ID" value="GBG83383"/>
    <property type="gene ID" value="CBR_g37097"/>
</dbReference>
<dbReference type="InterPro" id="IPR015943">
    <property type="entry name" value="WD40/YVTN_repeat-like_dom_sf"/>
</dbReference>
<gene>
    <name evidence="4" type="ORF">CBR_g37097</name>
</gene>
<evidence type="ECO:0000313" key="4">
    <source>
        <dbReference type="EMBL" id="GBG83383.1"/>
    </source>
</evidence>
<sequence>MMAGQDAQKGQELSELKLKVQQGDNMPANWCSFDVHPSEPWIVGSSPNGEGYNFGVWNYEDGQHVKGKFSEYENTARFLGQENRFVAVVGKNLQLILYEILTTSGNRMREIKEVRELMTLTGEKIWDVHSTGQCVLLVGHLRDSCIWGVAFTGGRGKNDKEGSSHEIHFWDLDHDLHRMKKLWETRQRYCSNLHSLDPHIFATGVWEGDIQIWDAEAMAVFKTFKADSRLHNIQFCTRPQKPLIITSHGSGKVQIWDYQRKECLITLDAHEDSLWKAFFHPELPYVLTVSGDWRDRSIKAWRDSDYQLEKRFSIDMTGWFTIIHLFRNGSLLLVKNMQKLNFITIEGVCPKLELKDVERIKQPETRLSTWRQERGALEEGLKKQIQTHVQRIKELEAEVNTVRMERQALGEKFEGFLLEHEREKALHSKRVKQLETELSTERVERRALKERFERETQAHAQRIKEFETEVSNVRMERQALGERFERFRSEHEMEKGIHSKEVKLLENEIGNLLSEREALKERFEKSKLEIRDLECRLEKERGAGEGVERSDGVTIGVPEVDMHPFREFSGDELKTATNDFSDSCKLEERHYGCVYVGRITPVVVKRLEVANGMTQDKHAQVTRELVERLKSLPHPHLQNLLGVCYGESCLVYEYMANGNLKDWISPSRRSQQGFLPWYIRLRIMAQVAQALSFLHCNQSLRGGPIVHCAIKPENIFLDHSFVAKIAEVDMALLGPVLTEGGESSEGHRFPGTDAKYMAPEFFQTEVFTQKTDIYALGIAILEMLTGKFRNALGIMEDAVEDAATFQSTLDPNAGSWDVDLAMEAAQVGLRCANPNRRLRPSMMTGEGAILPALESIAQKVELADSIEDIRRMSFCE</sequence>
<dbReference type="PANTHER" id="PTHR45647:SF43">
    <property type="entry name" value="OS10G0100500 PROTEIN"/>
    <property type="match status" value="1"/>
</dbReference>
<dbReference type="InterPro" id="IPR036322">
    <property type="entry name" value="WD40_repeat_dom_sf"/>
</dbReference>
<dbReference type="GO" id="GO:0004672">
    <property type="term" value="F:protein kinase activity"/>
    <property type="evidence" value="ECO:0007669"/>
    <property type="project" value="InterPro"/>
</dbReference>
<evidence type="ECO:0000256" key="2">
    <source>
        <dbReference type="SAM" id="Coils"/>
    </source>
</evidence>
<dbReference type="InterPro" id="IPR001680">
    <property type="entry name" value="WD40_rpt"/>
</dbReference>
<dbReference type="EMBL" id="BFEA01000437">
    <property type="protein sequence ID" value="GBG83383.1"/>
    <property type="molecule type" value="Genomic_DNA"/>
</dbReference>
<name>A0A388LMC3_CHABU</name>
<dbReference type="OrthoDB" id="1668230at2759"/>
<keyword evidence="5" id="KW-1185">Reference proteome</keyword>
<feature type="coiled-coil region" evidence="2">
    <location>
        <begin position="378"/>
        <end position="543"/>
    </location>
</feature>
<proteinExistence type="predicted"/>
<dbReference type="Proteomes" id="UP000265515">
    <property type="component" value="Unassembled WGS sequence"/>
</dbReference>
<dbReference type="Pfam" id="PF00069">
    <property type="entry name" value="Pkinase"/>
    <property type="match status" value="1"/>
</dbReference>
<dbReference type="SMART" id="SM00320">
    <property type="entry name" value="WD40"/>
    <property type="match status" value="3"/>
</dbReference>
<organism evidence="4 5">
    <name type="scientific">Chara braunii</name>
    <name type="common">Braun's stonewort</name>
    <dbReference type="NCBI Taxonomy" id="69332"/>
    <lineage>
        <taxon>Eukaryota</taxon>
        <taxon>Viridiplantae</taxon>
        <taxon>Streptophyta</taxon>
        <taxon>Charophyceae</taxon>
        <taxon>Charales</taxon>
        <taxon>Characeae</taxon>
        <taxon>Chara</taxon>
    </lineage>
</organism>
<dbReference type="PANTHER" id="PTHR45647">
    <property type="entry name" value="OS02G0152300 PROTEIN"/>
    <property type="match status" value="1"/>
</dbReference>
<reference evidence="4 5" key="1">
    <citation type="journal article" date="2018" name="Cell">
        <title>The Chara Genome: Secondary Complexity and Implications for Plant Terrestrialization.</title>
        <authorList>
            <person name="Nishiyama T."/>
            <person name="Sakayama H."/>
            <person name="Vries J.D."/>
            <person name="Buschmann H."/>
            <person name="Saint-Marcoux D."/>
            <person name="Ullrich K.K."/>
            <person name="Haas F.B."/>
            <person name="Vanderstraeten L."/>
            <person name="Becker D."/>
            <person name="Lang D."/>
            <person name="Vosolsobe S."/>
            <person name="Rombauts S."/>
            <person name="Wilhelmsson P.K.I."/>
            <person name="Janitza P."/>
            <person name="Kern R."/>
            <person name="Heyl A."/>
            <person name="Rumpler F."/>
            <person name="Villalobos L.I.A.C."/>
            <person name="Clay J.M."/>
            <person name="Skokan R."/>
            <person name="Toyoda A."/>
            <person name="Suzuki Y."/>
            <person name="Kagoshima H."/>
            <person name="Schijlen E."/>
            <person name="Tajeshwar N."/>
            <person name="Catarino B."/>
            <person name="Hetherington A.J."/>
            <person name="Saltykova A."/>
            <person name="Bonnot C."/>
            <person name="Breuninger H."/>
            <person name="Symeonidi A."/>
            <person name="Radhakrishnan G.V."/>
            <person name="Van Nieuwerburgh F."/>
            <person name="Deforce D."/>
            <person name="Chang C."/>
            <person name="Karol K.G."/>
            <person name="Hedrich R."/>
            <person name="Ulvskov P."/>
            <person name="Glockner G."/>
            <person name="Delwiche C.F."/>
            <person name="Petrasek J."/>
            <person name="Van de Peer Y."/>
            <person name="Friml J."/>
            <person name="Beilby M."/>
            <person name="Dolan L."/>
            <person name="Kohara Y."/>
            <person name="Sugano S."/>
            <person name="Fujiyama A."/>
            <person name="Delaux P.-M."/>
            <person name="Quint M."/>
            <person name="TheiBen G."/>
            <person name="Hagemann M."/>
            <person name="Harholt J."/>
            <person name="Dunand C."/>
            <person name="Zachgo S."/>
            <person name="Langdale J."/>
            <person name="Maumus F."/>
            <person name="Straeten D.V.D."/>
            <person name="Gould S.B."/>
            <person name="Rensing S.A."/>
        </authorList>
    </citation>
    <scope>NUCLEOTIDE SEQUENCE [LARGE SCALE GENOMIC DNA]</scope>
    <source>
        <strain evidence="4 5">S276</strain>
    </source>
</reference>
<dbReference type="InterPro" id="IPR011009">
    <property type="entry name" value="Kinase-like_dom_sf"/>
</dbReference>
<protein>
    <recommendedName>
        <fullName evidence="3">Protein kinase domain-containing protein</fullName>
    </recommendedName>
</protein>
<evidence type="ECO:0000313" key="5">
    <source>
        <dbReference type="Proteomes" id="UP000265515"/>
    </source>
</evidence>
<dbReference type="AlphaFoldDB" id="A0A388LMC3"/>
<dbReference type="PROSITE" id="PS50011">
    <property type="entry name" value="PROTEIN_KINASE_DOM"/>
    <property type="match status" value="1"/>
</dbReference>
<dbReference type="GO" id="GO:0005524">
    <property type="term" value="F:ATP binding"/>
    <property type="evidence" value="ECO:0007669"/>
    <property type="project" value="InterPro"/>
</dbReference>
<dbReference type="Gene3D" id="2.130.10.10">
    <property type="entry name" value="YVTN repeat-like/Quinoprotein amine dehydrogenase"/>
    <property type="match status" value="1"/>
</dbReference>
<dbReference type="Gene3D" id="3.30.200.20">
    <property type="entry name" value="Phosphorylase Kinase, domain 1"/>
    <property type="match status" value="1"/>
</dbReference>
<evidence type="ECO:0000259" key="3">
    <source>
        <dbReference type="PROSITE" id="PS50011"/>
    </source>
</evidence>
<comment type="caution">
    <text evidence="4">The sequence shown here is derived from an EMBL/GenBank/DDBJ whole genome shotgun (WGS) entry which is preliminary data.</text>
</comment>
<dbReference type="SUPFAM" id="SSF50978">
    <property type="entry name" value="WD40 repeat-like"/>
    <property type="match status" value="1"/>
</dbReference>
<dbReference type="Gene3D" id="1.10.510.10">
    <property type="entry name" value="Transferase(Phosphotransferase) domain 1"/>
    <property type="match status" value="1"/>
</dbReference>
<dbReference type="InterPro" id="IPR000719">
    <property type="entry name" value="Prot_kinase_dom"/>
</dbReference>
<evidence type="ECO:0000256" key="1">
    <source>
        <dbReference type="ARBA" id="ARBA00022786"/>
    </source>
</evidence>
<accession>A0A388LMC3</accession>
<dbReference type="SUPFAM" id="SSF56112">
    <property type="entry name" value="Protein kinase-like (PK-like)"/>
    <property type="match status" value="1"/>
</dbReference>
<keyword evidence="2" id="KW-0175">Coiled coil</keyword>
<feature type="domain" description="Protein kinase" evidence="3">
    <location>
        <begin position="580"/>
        <end position="853"/>
    </location>
</feature>
<keyword evidence="1" id="KW-0833">Ubl conjugation pathway</keyword>